<dbReference type="Proteomes" id="UP000324222">
    <property type="component" value="Unassembled WGS sequence"/>
</dbReference>
<reference evidence="1 2" key="1">
    <citation type="submission" date="2019-05" db="EMBL/GenBank/DDBJ databases">
        <title>Another draft genome of Portunus trituberculatus and its Hox gene families provides insights of decapod evolution.</title>
        <authorList>
            <person name="Jeong J.-H."/>
            <person name="Song I."/>
            <person name="Kim S."/>
            <person name="Choi T."/>
            <person name="Kim D."/>
            <person name="Ryu S."/>
            <person name="Kim W."/>
        </authorList>
    </citation>
    <scope>NUCLEOTIDE SEQUENCE [LARGE SCALE GENOMIC DNA]</scope>
    <source>
        <tissue evidence="1">Muscle</tissue>
    </source>
</reference>
<protein>
    <submittedName>
        <fullName evidence="1">Uncharacterized protein</fullName>
    </submittedName>
</protein>
<organism evidence="1 2">
    <name type="scientific">Portunus trituberculatus</name>
    <name type="common">Swimming crab</name>
    <name type="synonym">Neptunus trituberculatus</name>
    <dbReference type="NCBI Taxonomy" id="210409"/>
    <lineage>
        <taxon>Eukaryota</taxon>
        <taxon>Metazoa</taxon>
        <taxon>Ecdysozoa</taxon>
        <taxon>Arthropoda</taxon>
        <taxon>Crustacea</taxon>
        <taxon>Multicrustacea</taxon>
        <taxon>Malacostraca</taxon>
        <taxon>Eumalacostraca</taxon>
        <taxon>Eucarida</taxon>
        <taxon>Decapoda</taxon>
        <taxon>Pleocyemata</taxon>
        <taxon>Brachyura</taxon>
        <taxon>Eubrachyura</taxon>
        <taxon>Portunoidea</taxon>
        <taxon>Portunidae</taxon>
        <taxon>Portuninae</taxon>
        <taxon>Portunus</taxon>
    </lineage>
</organism>
<comment type="caution">
    <text evidence="1">The sequence shown here is derived from an EMBL/GenBank/DDBJ whole genome shotgun (WGS) entry which is preliminary data.</text>
</comment>
<accession>A0A5B7DDG5</accession>
<dbReference type="AlphaFoldDB" id="A0A5B7DDG5"/>
<evidence type="ECO:0000313" key="2">
    <source>
        <dbReference type="Proteomes" id="UP000324222"/>
    </source>
</evidence>
<keyword evidence="2" id="KW-1185">Reference proteome</keyword>
<gene>
    <name evidence="1" type="ORF">E2C01_012293</name>
</gene>
<proteinExistence type="predicted"/>
<sequence>MIPRFSVVTPNMHLSGTTINKIACATNRWKLNSTSNTLQVCLQVL</sequence>
<dbReference type="EMBL" id="VSRR010000765">
    <property type="protein sequence ID" value="MPC19380.1"/>
    <property type="molecule type" value="Genomic_DNA"/>
</dbReference>
<evidence type="ECO:0000313" key="1">
    <source>
        <dbReference type="EMBL" id="MPC19380.1"/>
    </source>
</evidence>
<name>A0A5B7DDG5_PORTR</name>